<sequence>MPLPPTIVNSKAIKCGRAIKVEWIPPPTAEPAISPITGYELNLKSTTDDPKHIYNLSRAVLSHEFVGLKINAVYEVNLRAKNSEGFGLWAKEQLTTTADVPRAFMVHVIPFGCSAKLSWNTPSTNSCPITRYTIHYRESLTALSNTGAWQLIRLNESNMIEYRLWLNCSKKYDIIVMAWNKRGHNEFNEQSMLSVLTETGVPFKPLLTDVKEYQCGVFEVILEPSSLDSGGGPVTSFQVQIMKSGGDDRRDCATFLTNGSCVFKDLLSETDYDIRVQAVNQMGLSDWIKESMRTGVIGSPDPPEILNNWSELTGRNVTVMWTHSPDKNCNITMYSIQYRVIEPTKDGWTGINITDLSITSYEMHLQFSKKYSVIAFAWNNLGHSVESNPWQVRTAQDVPYQPILHQAIFGECNSINITWSPPTREALGDPVTNYIAQIKRVGSSEEPWMNCTSLNISNSTSCLFTHLEKYMEYNVRVMARNKLGYSLPSKIVKVSSKEADQPGRPEIVDREVSGCNVTLKWTTPLSNDCPILFYTVGYRQKENENGGEEWTVINITDPTANQQELMLNCTSTYEFKVKAWNELGAGVPSTVQSVTTDGVPTQDDTEALTVAGSSLVNTTLITVLVVACFALVVVIGVGYFRKRVQHCPKRTVKDIQALEQCEIHPIRTEFVHELGEGAFGKVHKANLKDGLDFLKSNEELINRSTGDTEDKDLYAGTRKHNTTVDQACAEDKENTEVLDEINEPSSALDITKETDCTECKIPMVVFSASGQEGDAATEQKDDECSEDCESFNPADLMSFAWQIARGMSYLSEKGLVHRDLAARNILVGHGKALKIADFGLMRQVYHEVYEVQKQKKLPVKWMAPESLYKQIFTSKSDVWSYGVVMWEIATVGGSPYPLLGNAELMRLLKRGYRMEKPELCSDDFYSLMLDCWRQDRDERPSFQELFERLEQLMIQEVDYFDFDKVDESKDYYQVQESRTEETDSDGQADLE</sequence>
<feature type="domain" description="Fibronectin type-III" evidence="14">
    <location>
        <begin position="501"/>
        <end position="599"/>
    </location>
</feature>
<dbReference type="InterPro" id="IPR020635">
    <property type="entry name" value="Tyr_kinase_cat_dom"/>
</dbReference>
<keyword evidence="10" id="KW-0325">Glycoprotein</keyword>
<feature type="domain" description="Fibronectin type-III" evidence="14">
    <location>
        <begin position="201"/>
        <end position="300"/>
    </location>
</feature>
<dbReference type="SUPFAM" id="SSF56112">
    <property type="entry name" value="Protein kinase-like (PK-like)"/>
    <property type="match status" value="1"/>
</dbReference>
<dbReference type="Proteomes" id="UP001163046">
    <property type="component" value="Unassembled WGS sequence"/>
</dbReference>
<keyword evidence="16" id="KW-1185">Reference proteome</keyword>
<dbReference type="OrthoDB" id="5975131at2759"/>
<dbReference type="AlphaFoldDB" id="A0A9X0CXW7"/>
<feature type="transmembrane region" description="Helical" evidence="12">
    <location>
        <begin position="620"/>
        <end position="640"/>
    </location>
</feature>
<dbReference type="InterPro" id="IPR001245">
    <property type="entry name" value="Ser-Thr/Tyr_kinase_cat_dom"/>
</dbReference>
<proteinExistence type="predicted"/>
<dbReference type="Pfam" id="PF07714">
    <property type="entry name" value="PK_Tyr_Ser-Thr"/>
    <property type="match status" value="1"/>
</dbReference>
<evidence type="ECO:0000256" key="9">
    <source>
        <dbReference type="ARBA" id="ARBA00023170"/>
    </source>
</evidence>
<evidence type="ECO:0000256" key="11">
    <source>
        <dbReference type="SAM" id="MobiDB-lite"/>
    </source>
</evidence>
<comment type="caution">
    <text evidence="15">The sequence shown here is derived from an EMBL/GenBank/DDBJ whole genome shotgun (WGS) entry which is preliminary data.</text>
</comment>
<dbReference type="InterPro" id="IPR050122">
    <property type="entry name" value="RTK"/>
</dbReference>
<dbReference type="PROSITE" id="PS00109">
    <property type="entry name" value="PROTEIN_KINASE_TYR"/>
    <property type="match status" value="1"/>
</dbReference>
<dbReference type="PRINTS" id="PR00109">
    <property type="entry name" value="TYRKINASE"/>
</dbReference>
<dbReference type="InterPro" id="IPR008266">
    <property type="entry name" value="Tyr_kinase_AS"/>
</dbReference>
<dbReference type="PANTHER" id="PTHR24416:SF583">
    <property type="entry name" value="RECEPTOR PROTEIN-TYROSINE KINASE"/>
    <property type="match status" value="1"/>
</dbReference>
<feature type="domain" description="Fibronectin type-III" evidence="14">
    <location>
        <begin position="302"/>
        <end position="397"/>
    </location>
</feature>
<dbReference type="GO" id="GO:0005886">
    <property type="term" value="C:plasma membrane"/>
    <property type="evidence" value="ECO:0007669"/>
    <property type="project" value="TreeGrafter"/>
</dbReference>
<keyword evidence="8 12" id="KW-0472">Membrane</keyword>
<dbReference type="GO" id="GO:0007169">
    <property type="term" value="P:cell surface receptor protein tyrosine kinase signaling pathway"/>
    <property type="evidence" value="ECO:0007669"/>
    <property type="project" value="TreeGrafter"/>
</dbReference>
<evidence type="ECO:0000256" key="8">
    <source>
        <dbReference type="ARBA" id="ARBA00023136"/>
    </source>
</evidence>
<keyword evidence="7 12" id="KW-1133">Transmembrane helix</keyword>
<feature type="region of interest" description="Disordered" evidence="11">
    <location>
        <begin position="971"/>
        <end position="991"/>
    </location>
</feature>
<evidence type="ECO:0000256" key="6">
    <source>
        <dbReference type="ARBA" id="ARBA00022777"/>
    </source>
</evidence>
<keyword evidence="9" id="KW-0675">Receptor</keyword>
<dbReference type="GO" id="GO:0043235">
    <property type="term" value="C:receptor complex"/>
    <property type="evidence" value="ECO:0007669"/>
    <property type="project" value="TreeGrafter"/>
</dbReference>
<accession>A0A9X0CXW7</accession>
<reference evidence="15" key="1">
    <citation type="submission" date="2023-01" db="EMBL/GenBank/DDBJ databases">
        <title>Genome assembly of the deep-sea coral Lophelia pertusa.</title>
        <authorList>
            <person name="Herrera S."/>
            <person name="Cordes E."/>
        </authorList>
    </citation>
    <scope>NUCLEOTIDE SEQUENCE</scope>
    <source>
        <strain evidence="15">USNM1676648</strain>
        <tissue evidence="15">Polyp</tissue>
    </source>
</reference>
<keyword evidence="5" id="KW-0677">Repeat</keyword>
<feature type="domain" description="Protein kinase" evidence="13">
    <location>
        <begin position="668"/>
        <end position="953"/>
    </location>
</feature>
<protein>
    <recommendedName>
        <fullName evidence="2">receptor protein-tyrosine kinase</fullName>
        <ecNumber evidence="2">2.7.10.1</ecNumber>
    </recommendedName>
</protein>
<dbReference type="Gene3D" id="1.10.510.10">
    <property type="entry name" value="Transferase(Phosphotransferase) domain 1"/>
    <property type="match status" value="1"/>
</dbReference>
<evidence type="ECO:0000259" key="14">
    <source>
        <dbReference type="PROSITE" id="PS50853"/>
    </source>
</evidence>
<evidence type="ECO:0000256" key="5">
    <source>
        <dbReference type="ARBA" id="ARBA00022737"/>
    </source>
</evidence>
<dbReference type="InterPro" id="IPR036116">
    <property type="entry name" value="FN3_sf"/>
</dbReference>
<evidence type="ECO:0000256" key="7">
    <source>
        <dbReference type="ARBA" id="ARBA00022989"/>
    </source>
</evidence>
<keyword evidence="3" id="KW-0808">Transferase</keyword>
<organism evidence="15 16">
    <name type="scientific">Desmophyllum pertusum</name>
    <dbReference type="NCBI Taxonomy" id="174260"/>
    <lineage>
        <taxon>Eukaryota</taxon>
        <taxon>Metazoa</taxon>
        <taxon>Cnidaria</taxon>
        <taxon>Anthozoa</taxon>
        <taxon>Hexacorallia</taxon>
        <taxon>Scleractinia</taxon>
        <taxon>Caryophylliina</taxon>
        <taxon>Caryophylliidae</taxon>
        <taxon>Desmophyllum</taxon>
    </lineage>
</organism>
<keyword evidence="4 12" id="KW-0812">Transmembrane</keyword>
<dbReference type="EMBL" id="MU826378">
    <property type="protein sequence ID" value="KAJ7377474.1"/>
    <property type="molecule type" value="Genomic_DNA"/>
</dbReference>
<dbReference type="CDD" id="cd00192">
    <property type="entry name" value="PTKc"/>
    <property type="match status" value="1"/>
</dbReference>
<dbReference type="InterPro" id="IPR013783">
    <property type="entry name" value="Ig-like_fold"/>
</dbReference>
<dbReference type="SMART" id="SM00060">
    <property type="entry name" value="FN3"/>
    <property type="match status" value="6"/>
</dbReference>
<dbReference type="SUPFAM" id="SSF49265">
    <property type="entry name" value="Fibronectin type III"/>
    <property type="match status" value="3"/>
</dbReference>
<dbReference type="Pfam" id="PF00041">
    <property type="entry name" value="fn3"/>
    <property type="match status" value="2"/>
</dbReference>
<comment type="subcellular location">
    <subcellularLocation>
        <location evidence="1">Membrane</location>
        <topology evidence="1">Single-pass membrane protein</topology>
    </subcellularLocation>
</comment>
<evidence type="ECO:0000256" key="12">
    <source>
        <dbReference type="SAM" id="Phobius"/>
    </source>
</evidence>
<dbReference type="InterPro" id="IPR011009">
    <property type="entry name" value="Kinase-like_dom_sf"/>
</dbReference>
<feature type="domain" description="Fibronectin type-III" evidence="14">
    <location>
        <begin position="4"/>
        <end position="100"/>
    </location>
</feature>
<dbReference type="InterPro" id="IPR003961">
    <property type="entry name" value="FN3_dom"/>
</dbReference>
<evidence type="ECO:0000259" key="13">
    <source>
        <dbReference type="PROSITE" id="PS50011"/>
    </source>
</evidence>
<name>A0A9X0CXW7_9CNID</name>
<evidence type="ECO:0000256" key="4">
    <source>
        <dbReference type="ARBA" id="ARBA00022692"/>
    </source>
</evidence>
<evidence type="ECO:0000313" key="15">
    <source>
        <dbReference type="EMBL" id="KAJ7377474.1"/>
    </source>
</evidence>
<evidence type="ECO:0000256" key="10">
    <source>
        <dbReference type="ARBA" id="ARBA00023180"/>
    </source>
</evidence>
<gene>
    <name evidence="15" type="ORF">OS493_028916</name>
</gene>
<dbReference type="FunFam" id="1.10.510.10:FF:000462">
    <property type="entry name" value="Receptor tyrosine kinase"/>
    <property type="match status" value="1"/>
</dbReference>
<dbReference type="CDD" id="cd00063">
    <property type="entry name" value="FN3"/>
    <property type="match status" value="6"/>
</dbReference>
<dbReference type="PROSITE" id="PS50011">
    <property type="entry name" value="PROTEIN_KINASE_DOM"/>
    <property type="match status" value="1"/>
</dbReference>
<evidence type="ECO:0000256" key="2">
    <source>
        <dbReference type="ARBA" id="ARBA00011902"/>
    </source>
</evidence>
<dbReference type="GO" id="GO:0004714">
    <property type="term" value="F:transmembrane receptor protein tyrosine kinase activity"/>
    <property type="evidence" value="ECO:0007669"/>
    <property type="project" value="UniProtKB-EC"/>
</dbReference>
<dbReference type="PANTHER" id="PTHR24416">
    <property type="entry name" value="TYROSINE-PROTEIN KINASE RECEPTOR"/>
    <property type="match status" value="1"/>
</dbReference>
<keyword evidence="6" id="KW-0418">Kinase</keyword>
<feature type="compositionally biased region" description="Acidic residues" evidence="11">
    <location>
        <begin position="982"/>
        <end position="991"/>
    </location>
</feature>
<evidence type="ECO:0000313" key="16">
    <source>
        <dbReference type="Proteomes" id="UP001163046"/>
    </source>
</evidence>
<feature type="domain" description="Fibronectin type-III" evidence="14">
    <location>
        <begin position="398"/>
        <end position="499"/>
    </location>
</feature>
<evidence type="ECO:0000256" key="1">
    <source>
        <dbReference type="ARBA" id="ARBA00004167"/>
    </source>
</evidence>
<dbReference type="SMART" id="SM00219">
    <property type="entry name" value="TyrKc"/>
    <property type="match status" value="1"/>
</dbReference>
<dbReference type="Gene3D" id="2.60.40.10">
    <property type="entry name" value="Immunoglobulins"/>
    <property type="match status" value="6"/>
</dbReference>
<dbReference type="PROSITE" id="PS50853">
    <property type="entry name" value="FN3"/>
    <property type="match status" value="5"/>
</dbReference>
<dbReference type="InterPro" id="IPR000719">
    <property type="entry name" value="Prot_kinase_dom"/>
</dbReference>
<evidence type="ECO:0000256" key="3">
    <source>
        <dbReference type="ARBA" id="ARBA00022679"/>
    </source>
</evidence>
<dbReference type="GO" id="GO:0005524">
    <property type="term" value="F:ATP binding"/>
    <property type="evidence" value="ECO:0007669"/>
    <property type="project" value="InterPro"/>
</dbReference>
<dbReference type="EC" id="2.7.10.1" evidence="2"/>